<organism evidence="4 5">
    <name type="scientific">Streptomyces actinomycinicus</name>
    <dbReference type="NCBI Taxonomy" id="1695166"/>
    <lineage>
        <taxon>Bacteria</taxon>
        <taxon>Bacillati</taxon>
        <taxon>Actinomycetota</taxon>
        <taxon>Actinomycetes</taxon>
        <taxon>Kitasatosporales</taxon>
        <taxon>Streptomycetaceae</taxon>
        <taxon>Streptomyces</taxon>
    </lineage>
</organism>
<dbReference type="InterPro" id="IPR025110">
    <property type="entry name" value="AMP-bd_C"/>
</dbReference>
<reference evidence="4" key="1">
    <citation type="submission" date="2021-01" db="EMBL/GenBank/DDBJ databases">
        <title>WGS of actinomycetes isolated from Thailand.</title>
        <authorList>
            <person name="Thawai C."/>
        </authorList>
    </citation>
    <scope>NUCLEOTIDE SEQUENCE</scope>
    <source>
        <strain evidence="4">RCU-197</strain>
    </source>
</reference>
<dbReference type="GO" id="GO:0044550">
    <property type="term" value="P:secondary metabolite biosynthetic process"/>
    <property type="evidence" value="ECO:0007669"/>
    <property type="project" value="TreeGrafter"/>
</dbReference>
<dbReference type="PANTHER" id="PTHR43352">
    <property type="entry name" value="ACETYL-COA SYNTHETASE"/>
    <property type="match status" value="1"/>
</dbReference>
<dbReference type="PANTHER" id="PTHR43352:SF1">
    <property type="entry name" value="ANTHRANILATE--COA LIGASE"/>
    <property type="match status" value="1"/>
</dbReference>
<dbReference type="InterPro" id="IPR042099">
    <property type="entry name" value="ANL_N_sf"/>
</dbReference>
<gene>
    <name evidence="4" type="ORF">JK359_38085</name>
</gene>
<dbReference type="Gene3D" id="3.40.50.12780">
    <property type="entry name" value="N-terminal domain of ligase-like"/>
    <property type="match status" value="1"/>
</dbReference>
<dbReference type="GO" id="GO:0016878">
    <property type="term" value="F:acid-thiol ligase activity"/>
    <property type="evidence" value="ECO:0007669"/>
    <property type="project" value="TreeGrafter"/>
</dbReference>
<evidence type="ECO:0000259" key="3">
    <source>
        <dbReference type="Pfam" id="PF13193"/>
    </source>
</evidence>
<evidence type="ECO:0000259" key="2">
    <source>
        <dbReference type="Pfam" id="PF00501"/>
    </source>
</evidence>
<feature type="domain" description="AMP-dependent synthetase/ligase" evidence="2">
    <location>
        <begin position="27"/>
        <end position="317"/>
    </location>
</feature>
<dbReference type="InterPro" id="IPR045851">
    <property type="entry name" value="AMP-bd_C_sf"/>
</dbReference>
<protein>
    <submittedName>
        <fullName evidence="4">Acyl--CoA ligase</fullName>
    </submittedName>
</protein>
<dbReference type="PROSITE" id="PS00455">
    <property type="entry name" value="AMP_BINDING"/>
    <property type="match status" value="1"/>
</dbReference>
<evidence type="ECO:0000256" key="1">
    <source>
        <dbReference type="ARBA" id="ARBA00022598"/>
    </source>
</evidence>
<feature type="domain" description="AMP-binding enzyme C-terminal" evidence="3">
    <location>
        <begin position="376"/>
        <end position="443"/>
    </location>
</feature>
<dbReference type="Gene3D" id="3.30.300.30">
    <property type="match status" value="1"/>
</dbReference>
<dbReference type="InterPro" id="IPR000873">
    <property type="entry name" value="AMP-dep_synth/lig_dom"/>
</dbReference>
<dbReference type="AlphaFoldDB" id="A0A937ETK3"/>
<name>A0A937ETK3_9ACTN</name>
<dbReference type="RefSeq" id="WP_201844256.1">
    <property type="nucleotide sequence ID" value="NZ_JAERRK010000042.1"/>
</dbReference>
<dbReference type="EMBL" id="JAERRK010000042">
    <property type="protein sequence ID" value="MBL1087674.1"/>
    <property type="molecule type" value="Genomic_DNA"/>
</dbReference>
<dbReference type="Proteomes" id="UP000661858">
    <property type="component" value="Unassembled WGS sequence"/>
</dbReference>
<dbReference type="Pfam" id="PF00501">
    <property type="entry name" value="AMP-binding"/>
    <property type="match status" value="1"/>
</dbReference>
<sequence>MANLWWGSHLLDRGSEDDLWAVSSAPVTRGQLRAAVEDLGRCFRAHGIGEGSSVVLRMKPSFTFLQVLLALWSRGAQVALVDFRLKPAEYEPLVELVRPQYLLVAAGADGPVAGFRQDSGFTVQRLPGGRPAADGVRLVLFSSGSTGRPKVIGRSADSVLSELDRHATLPGIPGRGDRMLLLNSVMHNMGLVSGVLHALAAGATLIVPPTLRPAEVVRLMARTEATAVYGTPVHYDLLTRVSHRPGLPALRLAVSGGERLSQETYDGFRARFGLPVSPVYGLTETGLIAGDLSGAATPPQLGPPVPGAEVKVVGDELHVRTDRSPYLYGAHADRFADGWLRTYDRVHQEPATGVLSLLGRADSLIVVGGLKVDLAEVETVLLAHPQVSEAVVAHGEVIEAFVGADRTLTADRLTAWCRERLSPVKIPKRFSVVPELPRNSTGKLVRDRAQLRGLVLSESSSLPQGDR</sequence>
<dbReference type="CDD" id="cd04433">
    <property type="entry name" value="AFD_class_I"/>
    <property type="match status" value="1"/>
</dbReference>
<keyword evidence="5" id="KW-1185">Reference proteome</keyword>
<dbReference type="InterPro" id="IPR020845">
    <property type="entry name" value="AMP-binding_CS"/>
</dbReference>
<dbReference type="Pfam" id="PF13193">
    <property type="entry name" value="AMP-binding_C"/>
    <property type="match status" value="1"/>
</dbReference>
<evidence type="ECO:0000313" key="5">
    <source>
        <dbReference type="Proteomes" id="UP000661858"/>
    </source>
</evidence>
<evidence type="ECO:0000313" key="4">
    <source>
        <dbReference type="EMBL" id="MBL1087674.1"/>
    </source>
</evidence>
<accession>A0A937ETK3</accession>
<keyword evidence="1 4" id="KW-0436">Ligase</keyword>
<comment type="caution">
    <text evidence="4">The sequence shown here is derived from an EMBL/GenBank/DDBJ whole genome shotgun (WGS) entry which is preliminary data.</text>
</comment>
<dbReference type="SUPFAM" id="SSF56801">
    <property type="entry name" value="Acetyl-CoA synthetase-like"/>
    <property type="match status" value="1"/>
</dbReference>
<proteinExistence type="predicted"/>